<dbReference type="SUPFAM" id="SSF47384">
    <property type="entry name" value="Homodimeric domain of signal transducing histidine kinase"/>
    <property type="match status" value="1"/>
</dbReference>
<evidence type="ECO:0000256" key="3">
    <source>
        <dbReference type="ARBA" id="ARBA00006402"/>
    </source>
</evidence>
<evidence type="ECO:0000259" key="10">
    <source>
        <dbReference type="PROSITE" id="PS50109"/>
    </source>
</evidence>
<dbReference type="InterPro" id="IPR003661">
    <property type="entry name" value="HisK_dim/P_dom"/>
</dbReference>
<keyword evidence="6" id="KW-0808">Transferase</keyword>
<dbReference type="NCBIfam" id="TIGR00229">
    <property type="entry name" value="sensory_box"/>
    <property type="match status" value="1"/>
</dbReference>
<evidence type="ECO:0000256" key="2">
    <source>
        <dbReference type="ARBA" id="ARBA00004236"/>
    </source>
</evidence>
<feature type="domain" description="PAC" evidence="12">
    <location>
        <begin position="96"/>
        <end position="147"/>
    </location>
</feature>
<dbReference type="InterPro" id="IPR000014">
    <property type="entry name" value="PAS"/>
</dbReference>
<organism evidence="13 14">
    <name type="scientific">Nocardioides panaciterrulae</name>
    <dbReference type="NCBI Taxonomy" id="661492"/>
    <lineage>
        <taxon>Bacteria</taxon>
        <taxon>Bacillati</taxon>
        <taxon>Actinomycetota</taxon>
        <taxon>Actinomycetes</taxon>
        <taxon>Propionibacteriales</taxon>
        <taxon>Nocardioidaceae</taxon>
        <taxon>Nocardioides</taxon>
    </lineage>
</organism>
<dbReference type="InterPro" id="IPR036890">
    <property type="entry name" value="HATPase_C_sf"/>
</dbReference>
<evidence type="ECO:0000259" key="12">
    <source>
        <dbReference type="PROSITE" id="PS50113"/>
    </source>
</evidence>
<dbReference type="SMART" id="SM00387">
    <property type="entry name" value="HATPase_c"/>
    <property type="match status" value="1"/>
</dbReference>
<dbReference type="CDD" id="cd00130">
    <property type="entry name" value="PAS"/>
    <property type="match status" value="1"/>
</dbReference>
<dbReference type="InterPro" id="IPR004358">
    <property type="entry name" value="Sig_transdc_His_kin-like_C"/>
</dbReference>
<dbReference type="InterPro" id="IPR003594">
    <property type="entry name" value="HATPase_dom"/>
</dbReference>
<dbReference type="CDD" id="cd00082">
    <property type="entry name" value="HisKA"/>
    <property type="match status" value="1"/>
</dbReference>
<sequence>MDSERLDVARPVSMSLCEAALSESSERYASFFMHHPHATYSVDRDGYYTDANPISLAMTGLSLEQMREIHFSEVVHPDDLHIIQNCFERALAGDPQLVEARVLRTDGQIVEIRCTMIPVVIDEEVVGVHGVSEDITEPKQVLRQLAEANAAKSLFLANVSHEVRTPLASVIGATEMLMDGQLAPEQRHFVNIVHRNGQRLQRLLDDILDFSRLEARQVLLRPRPFGVSTVLEGIADWAVPLAEGRNLTISFVVDRSVPSSVVGDGLRVAQVVTNLVQNAIKFTERGGVNVRVSARTAAPNQDEGTQGPDIWVEFAVTDTGIGIAEDQLQALFEPFTQVDPTATRGYDGVGLGLAICRDLVDLMGGQLQTVSTLGEGSTFTFGVPLRPVSEGDVDQDQ</sequence>
<dbReference type="SUPFAM" id="SSF55874">
    <property type="entry name" value="ATPase domain of HSP90 chaperone/DNA topoisomerase II/histidine kinase"/>
    <property type="match status" value="1"/>
</dbReference>
<evidence type="ECO:0000256" key="1">
    <source>
        <dbReference type="ARBA" id="ARBA00000085"/>
    </source>
</evidence>
<dbReference type="InterPro" id="IPR013656">
    <property type="entry name" value="PAS_4"/>
</dbReference>
<protein>
    <recommendedName>
        <fullName evidence="9">Circadian input-output histidine kinase CikA</fullName>
        <ecNumber evidence="4">2.7.13.3</ecNumber>
    </recommendedName>
</protein>
<dbReference type="Proteomes" id="UP000535511">
    <property type="component" value="Unassembled WGS sequence"/>
</dbReference>
<dbReference type="PANTHER" id="PTHR43047">
    <property type="entry name" value="TWO-COMPONENT HISTIDINE PROTEIN KINASE"/>
    <property type="match status" value="1"/>
</dbReference>
<keyword evidence="5" id="KW-0597">Phosphoprotein</keyword>
<evidence type="ECO:0000256" key="8">
    <source>
        <dbReference type="ARBA" id="ARBA00023012"/>
    </source>
</evidence>
<dbReference type="Gene3D" id="3.30.450.20">
    <property type="entry name" value="PAS domain"/>
    <property type="match status" value="1"/>
</dbReference>
<dbReference type="CDD" id="cd16922">
    <property type="entry name" value="HATPase_EvgS-ArcB-TorS-like"/>
    <property type="match status" value="1"/>
</dbReference>
<dbReference type="GO" id="GO:0000155">
    <property type="term" value="F:phosphorelay sensor kinase activity"/>
    <property type="evidence" value="ECO:0007669"/>
    <property type="project" value="InterPro"/>
</dbReference>
<dbReference type="InterPro" id="IPR035965">
    <property type="entry name" value="PAS-like_dom_sf"/>
</dbReference>
<dbReference type="FunFam" id="3.30.565.10:FF:000010">
    <property type="entry name" value="Sensor histidine kinase RcsC"/>
    <property type="match status" value="1"/>
</dbReference>
<evidence type="ECO:0000256" key="4">
    <source>
        <dbReference type="ARBA" id="ARBA00012438"/>
    </source>
</evidence>
<feature type="domain" description="PAS" evidence="11">
    <location>
        <begin position="24"/>
        <end position="94"/>
    </location>
</feature>
<dbReference type="SMART" id="SM00388">
    <property type="entry name" value="HisKA"/>
    <property type="match status" value="1"/>
</dbReference>
<reference evidence="13 14" key="1">
    <citation type="submission" date="2020-07" db="EMBL/GenBank/DDBJ databases">
        <title>Sequencing the genomes of 1000 actinobacteria strains.</title>
        <authorList>
            <person name="Klenk H.-P."/>
        </authorList>
    </citation>
    <scope>NUCLEOTIDE SEQUENCE [LARGE SCALE GENOMIC DNA]</scope>
    <source>
        <strain evidence="13 14">DSM 21350</strain>
    </source>
</reference>
<dbReference type="GO" id="GO:0005886">
    <property type="term" value="C:plasma membrane"/>
    <property type="evidence" value="ECO:0007669"/>
    <property type="project" value="UniProtKB-SubCell"/>
</dbReference>
<dbReference type="Gene3D" id="3.30.565.10">
    <property type="entry name" value="Histidine kinase-like ATPase, C-terminal domain"/>
    <property type="match status" value="1"/>
</dbReference>
<dbReference type="PROSITE" id="PS50109">
    <property type="entry name" value="HIS_KIN"/>
    <property type="match status" value="1"/>
</dbReference>
<proteinExistence type="inferred from homology"/>
<dbReference type="InterPro" id="IPR036097">
    <property type="entry name" value="HisK_dim/P_sf"/>
</dbReference>
<dbReference type="Pfam" id="PF08448">
    <property type="entry name" value="PAS_4"/>
    <property type="match status" value="1"/>
</dbReference>
<evidence type="ECO:0000313" key="13">
    <source>
        <dbReference type="EMBL" id="NYD42226.1"/>
    </source>
</evidence>
<dbReference type="FunFam" id="1.10.287.130:FF:000001">
    <property type="entry name" value="Two-component sensor histidine kinase"/>
    <property type="match status" value="1"/>
</dbReference>
<dbReference type="PRINTS" id="PR00344">
    <property type="entry name" value="BCTRLSENSOR"/>
</dbReference>
<keyword evidence="7" id="KW-0418">Kinase</keyword>
<gene>
    <name evidence="13" type="ORF">BJZ21_002309</name>
</gene>
<dbReference type="PROSITE" id="PS50112">
    <property type="entry name" value="PAS"/>
    <property type="match status" value="1"/>
</dbReference>
<dbReference type="PROSITE" id="PS50113">
    <property type="entry name" value="PAC"/>
    <property type="match status" value="1"/>
</dbReference>
<evidence type="ECO:0000256" key="7">
    <source>
        <dbReference type="ARBA" id="ARBA00022777"/>
    </source>
</evidence>
<dbReference type="InterPro" id="IPR000700">
    <property type="entry name" value="PAS-assoc_C"/>
</dbReference>
<name>A0A7Y9E7C8_9ACTN</name>
<dbReference type="RefSeq" id="WP_179663887.1">
    <property type="nucleotide sequence ID" value="NZ_JACCBG010000001.1"/>
</dbReference>
<dbReference type="SMART" id="SM00091">
    <property type="entry name" value="PAS"/>
    <property type="match status" value="1"/>
</dbReference>
<dbReference type="AlphaFoldDB" id="A0A7Y9E7C8"/>
<evidence type="ECO:0000256" key="6">
    <source>
        <dbReference type="ARBA" id="ARBA00022679"/>
    </source>
</evidence>
<evidence type="ECO:0000259" key="11">
    <source>
        <dbReference type="PROSITE" id="PS50112"/>
    </source>
</evidence>
<evidence type="ECO:0000313" key="14">
    <source>
        <dbReference type="Proteomes" id="UP000535511"/>
    </source>
</evidence>
<comment type="similarity">
    <text evidence="3">In the N-terminal section; belongs to the phytochrome family.</text>
</comment>
<comment type="caution">
    <text evidence="13">The sequence shown here is derived from an EMBL/GenBank/DDBJ whole genome shotgun (WGS) entry which is preliminary data.</text>
</comment>
<evidence type="ECO:0000256" key="9">
    <source>
        <dbReference type="ARBA" id="ARBA00074306"/>
    </source>
</evidence>
<feature type="domain" description="Histidine kinase" evidence="10">
    <location>
        <begin position="158"/>
        <end position="387"/>
    </location>
</feature>
<dbReference type="Pfam" id="PF02518">
    <property type="entry name" value="HATPase_c"/>
    <property type="match status" value="1"/>
</dbReference>
<evidence type="ECO:0000256" key="5">
    <source>
        <dbReference type="ARBA" id="ARBA00022553"/>
    </source>
</evidence>
<dbReference type="Pfam" id="PF00512">
    <property type="entry name" value="HisKA"/>
    <property type="match status" value="1"/>
</dbReference>
<comment type="subcellular location">
    <subcellularLocation>
        <location evidence="2">Cell membrane</location>
    </subcellularLocation>
</comment>
<comment type="catalytic activity">
    <reaction evidence="1">
        <text>ATP + protein L-histidine = ADP + protein N-phospho-L-histidine.</text>
        <dbReference type="EC" id="2.7.13.3"/>
    </reaction>
</comment>
<dbReference type="SUPFAM" id="SSF55785">
    <property type="entry name" value="PYP-like sensor domain (PAS domain)"/>
    <property type="match status" value="1"/>
</dbReference>
<dbReference type="Gene3D" id="1.10.287.130">
    <property type="match status" value="1"/>
</dbReference>
<dbReference type="EC" id="2.7.13.3" evidence="4"/>
<dbReference type="EMBL" id="JACCBG010000001">
    <property type="protein sequence ID" value="NYD42226.1"/>
    <property type="molecule type" value="Genomic_DNA"/>
</dbReference>
<dbReference type="InterPro" id="IPR005467">
    <property type="entry name" value="His_kinase_dom"/>
</dbReference>
<accession>A0A7Y9E7C8</accession>
<keyword evidence="14" id="KW-1185">Reference proteome</keyword>
<keyword evidence="8" id="KW-0902">Two-component regulatory system</keyword>